<feature type="domain" description="Mechanosensitive ion channel MscS C-terminal" evidence="9">
    <location>
        <begin position="333"/>
        <end position="414"/>
    </location>
</feature>
<dbReference type="InterPro" id="IPR052702">
    <property type="entry name" value="MscS-like_channel"/>
</dbReference>
<dbReference type="RefSeq" id="WP_199271928.1">
    <property type="nucleotide sequence ID" value="NZ_CP046904.1"/>
</dbReference>
<dbReference type="Proteomes" id="UP000315112">
    <property type="component" value="Unassembled WGS sequence"/>
</dbReference>
<dbReference type="Gene3D" id="1.10.287.1260">
    <property type="match status" value="1"/>
</dbReference>
<feature type="domain" description="Mechanosensitive ion channel MscS" evidence="8">
    <location>
        <begin position="258"/>
        <end position="323"/>
    </location>
</feature>
<evidence type="ECO:0000259" key="9">
    <source>
        <dbReference type="Pfam" id="PF21082"/>
    </source>
</evidence>
<dbReference type="AlphaFoldDB" id="A0A562PTC4"/>
<comment type="similarity">
    <text evidence="2">Belongs to the MscS (TC 1.A.23) family.</text>
</comment>
<dbReference type="Pfam" id="PF21082">
    <property type="entry name" value="MS_channel_3rd"/>
    <property type="match status" value="1"/>
</dbReference>
<evidence type="ECO:0000313" key="11">
    <source>
        <dbReference type="Proteomes" id="UP000315112"/>
    </source>
</evidence>
<name>A0A562PTC4_9BURK</name>
<dbReference type="PANTHER" id="PTHR30347:SF1">
    <property type="entry name" value="MECHANOSENSITIVE CHANNEL MSCK"/>
    <property type="match status" value="1"/>
</dbReference>
<dbReference type="InterPro" id="IPR011066">
    <property type="entry name" value="MscS_channel_C_sf"/>
</dbReference>
<feature type="transmembrane region" description="Helical" evidence="7">
    <location>
        <begin position="95"/>
        <end position="113"/>
    </location>
</feature>
<dbReference type="Gene3D" id="3.30.70.100">
    <property type="match status" value="1"/>
</dbReference>
<organism evidence="10 11">
    <name type="scientific">Pseudoduganella flava</name>
    <dbReference type="NCBI Taxonomy" id="871742"/>
    <lineage>
        <taxon>Bacteria</taxon>
        <taxon>Pseudomonadati</taxon>
        <taxon>Pseudomonadota</taxon>
        <taxon>Betaproteobacteria</taxon>
        <taxon>Burkholderiales</taxon>
        <taxon>Oxalobacteraceae</taxon>
        <taxon>Telluria group</taxon>
        <taxon>Pseudoduganella</taxon>
    </lineage>
</organism>
<evidence type="ECO:0000256" key="4">
    <source>
        <dbReference type="ARBA" id="ARBA00022692"/>
    </source>
</evidence>
<dbReference type="GO" id="GO:0008381">
    <property type="term" value="F:mechanosensitive monoatomic ion channel activity"/>
    <property type="evidence" value="ECO:0007669"/>
    <property type="project" value="UniProtKB-ARBA"/>
</dbReference>
<evidence type="ECO:0000256" key="6">
    <source>
        <dbReference type="ARBA" id="ARBA00023136"/>
    </source>
</evidence>
<dbReference type="InterPro" id="IPR006685">
    <property type="entry name" value="MscS_channel_2nd"/>
</dbReference>
<evidence type="ECO:0000256" key="1">
    <source>
        <dbReference type="ARBA" id="ARBA00004651"/>
    </source>
</evidence>
<dbReference type="SUPFAM" id="SSF82861">
    <property type="entry name" value="Mechanosensitive channel protein MscS (YggB), transmembrane region"/>
    <property type="match status" value="1"/>
</dbReference>
<keyword evidence="5 7" id="KW-1133">Transmembrane helix</keyword>
<feature type="transmembrane region" description="Helical" evidence="7">
    <location>
        <begin position="64"/>
        <end position="83"/>
    </location>
</feature>
<dbReference type="InterPro" id="IPR011014">
    <property type="entry name" value="MscS_channel_TM-2"/>
</dbReference>
<dbReference type="InterPro" id="IPR023408">
    <property type="entry name" value="MscS_beta-dom_sf"/>
</dbReference>
<gene>
    <name evidence="10" type="ORF">IP92_02395</name>
</gene>
<dbReference type="EMBL" id="VLKW01000004">
    <property type="protein sequence ID" value="TWI47336.1"/>
    <property type="molecule type" value="Genomic_DNA"/>
</dbReference>
<evidence type="ECO:0000256" key="7">
    <source>
        <dbReference type="SAM" id="Phobius"/>
    </source>
</evidence>
<dbReference type="InterPro" id="IPR010920">
    <property type="entry name" value="LSM_dom_sf"/>
</dbReference>
<protein>
    <submittedName>
        <fullName evidence="10">Mechanosensitive ion channel-like protein</fullName>
    </submittedName>
</protein>
<dbReference type="Pfam" id="PF00924">
    <property type="entry name" value="MS_channel_2nd"/>
    <property type="match status" value="1"/>
</dbReference>
<dbReference type="SUPFAM" id="SSF50182">
    <property type="entry name" value="Sm-like ribonucleoproteins"/>
    <property type="match status" value="1"/>
</dbReference>
<accession>A0A562PTC4</accession>
<evidence type="ECO:0000259" key="8">
    <source>
        <dbReference type="Pfam" id="PF00924"/>
    </source>
</evidence>
<keyword evidence="3" id="KW-1003">Cell membrane</keyword>
<keyword evidence="4 7" id="KW-0812">Transmembrane</keyword>
<feature type="transmembrane region" description="Helical" evidence="7">
    <location>
        <begin position="170"/>
        <end position="191"/>
    </location>
</feature>
<proteinExistence type="inferred from homology"/>
<keyword evidence="6 7" id="KW-0472">Membrane</keyword>
<reference evidence="10 11" key="1">
    <citation type="journal article" date="2015" name="Stand. Genomic Sci.">
        <title>Genomic Encyclopedia of Bacterial and Archaeal Type Strains, Phase III: the genomes of soil and plant-associated and newly described type strains.</title>
        <authorList>
            <person name="Whitman W.B."/>
            <person name="Woyke T."/>
            <person name="Klenk H.P."/>
            <person name="Zhou Y."/>
            <person name="Lilburn T.G."/>
            <person name="Beck B.J."/>
            <person name="De Vos P."/>
            <person name="Vandamme P."/>
            <person name="Eisen J.A."/>
            <person name="Garrity G."/>
            <person name="Hugenholtz P."/>
            <person name="Kyrpides N.C."/>
        </authorList>
    </citation>
    <scope>NUCLEOTIDE SEQUENCE [LARGE SCALE GENOMIC DNA]</scope>
    <source>
        <strain evidence="10 11">CGMCC 1.10685</strain>
    </source>
</reference>
<evidence type="ECO:0000256" key="2">
    <source>
        <dbReference type="ARBA" id="ARBA00008017"/>
    </source>
</evidence>
<evidence type="ECO:0000256" key="3">
    <source>
        <dbReference type="ARBA" id="ARBA00022475"/>
    </source>
</evidence>
<comment type="caution">
    <text evidence="10">The sequence shown here is derived from an EMBL/GenBank/DDBJ whole genome shotgun (WGS) entry which is preliminary data.</text>
</comment>
<sequence>MKQIPLSALWSDLLGDLRDPGLLWQLGALVAAVVLGWSLSKLLRARLGRRADRTGMARFGAESFARVIGPLAIVLLLWLGQIVLQRWYHVNLLKVALPIWGSLAVIRFTFYLLRRVFARHGEIGKAMLTFEKIFQIVVWIAFALYITGYWDDIYRYLDNITLHLGKNKVSAAEIGQGAISVVVTLVLAMWAGAALEERLMGVETLNTNVRVVLARIGRALLIVFAVLFSLNMVGIDLTVLSVFGGALGVGLGLGLQKIASNYVSGFIILLDRSVAIGDMITVDKFSGRVTRINTRYTVLQGLDGVESIVPNEMFVSTPVQNTTLSNKEVWLSTRVSVAYDTDLDFALKLLEEAAASVPRVLRERPPAATLINFGADGLDLQVGFWIGDPENGRGGVTSDVNRAIWKALKDNEISVPFPQREMRIVGPAPAVPFAPQSSPQCAEIPQNT</sequence>
<feature type="transmembrane region" description="Helical" evidence="7">
    <location>
        <begin position="133"/>
        <end position="150"/>
    </location>
</feature>
<dbReference type="Gene3D" id="2.30.30.60">
    <property type="match status" value="1"/>
</dbReference>
<evidence type="ECO:0000313" key="10">
    <source>
        <dbReference type="EMBL" id="TWI47336.1"/>
    </source>
</evidence>
<feature type="transmembrane region" description="Helical" evidence="7">
    <location>
        <begin position="212"/>
        <end position="231"/>
    </location>
</feature>
<dbReference type="PANTHER" id="PTHR30347">
    <property type="entry name" value="POTASSIUM CHANNEL RELATED"/>
    <property type="match status" value="1"/>
</dbReference>
<dbReference type="InterPro" id="IPR049278">
    <property type="entry name" value="MS_channel_C"/>
</dbReference>
<dbReference type="SUPFAM" id="SSF82689">
    <property type="entry name" value="Mechanosensitive channel protein MscS (YggB), C-terminal domain"/>
    <property type="match status" value="1"/>
</dbReference>
<feature type="transmembrane region" description="Helical" evidence="7">
    <location>
        <begin position="22"/>
        <end position="43"/>
    </location>
</feature>
<dbReference type="GO" id="GO:0005886">
    <property type="term" value="C:plasma membrane"/>
    <property type="evidence" value="ECO:0007669"/>
    <property type="project" value="UniProtKB-SubCell"/>
</dbReference>
<comment type="subcellular location">
    <subcellularLocation>
        <location evidence="1">Cell membrane</location>
        <topology evidence="1">Multi-pass membrane protein</topology>
    </subcellularLocation>
</comment>
<evidence type="ECO:0000256" key="5">
    <source>
        <dbReference type="ARBA" id="ARBA00022989"/>
    </source>
</evidence>